<evidence type="ECO:0000313" key="2">
    <source>
        <dbReference type="EMBL" id="CEK68061.1"/>
    </source>
</evidence>
<feature type="region of interest" description="Disordered" evidence="1">
    <location>
        <begin position="111"/>
        <end position="134"/>
    </location>
</feature>
<proteinExistence type="predicted"/>
<sequence>QFSGVDDSKNASLSFDDILDGIVFEDEPWSMELTLSKIAGIGGWSKDQMMMRESASVSSENLDQVDISPRKDRPCAFIPPPPPSEPPPPEQQSGDLESWTSINAPIFVDKGTEVSDDNSSLASSSAKSSPGRVISGSTHEMALFVEQVDSMHLEGQQVKENKLLNDSVSNQYILDSHKNINTRSINGQAHPDFTDPGSVSLARNKDKNLKDIGRLSHVTNHAGNFQDQIKERIVLSERITEPSLTEVVPLENDNKDQILQNETTNDDDDDEEYYTEIIEELIIPLGPNGYDFSAARKKTEMDMKTVHVAETVQNAENKNVYNVFNTKSDSTVKVSSTQITSHSKLAQSSTSLPQYKKEEFVLTAEDLSHVSFLPPKSEIVKPYADDQFKNHLSSRSIAASKPGNPVTNTKTSYNSKHENVPHKIFQNNNKSNSDAHNQSTTAKELTALPKLPTMRTHIHTNNSSEFSVDDYLYNNDRILAKSRPHLLMNVQGHSSRRSDINQMGGADYLRNDHSQRS</sequence>
<name>A0A0B6ZJM3_9EUPU</name>
<feature type="compositionally biased region" description="Low complexity" evidence="1">
    <location>
        <begin position="117"/>
        <end position="129"/>
    </location>
</feature>
<dbReference type="EMBL" id="HACG01021196">
    <property type="protein sequence ID" value="CEK68061.1"/>
    <property type="molecule type" value="Transcribed_RNA"/>
</dbReference>
<organism evidence="2">
    <name type="scientific">Arion vulgaris</name>
    <dbReference type="NCBI Taxonomy" id="1028688"/>
    <lineage>
        <taxon>Eukaryota</taxon>
        <taxon>Metazoa</taxon>
        <taxon>Spiralia</taxon>
        <taxon>Lophotrochozoa</taxon>
        <taxon>Mollusca</taxon>
        <taxon>Gastropoda</taxon>
        <taxon>Heterobranchia</taxon>
        <taxon>Euthyneura</taxon>
        <taxon>Panpulmonata</taxon>
        <taxon>Eupulmonata</taxon>
        <taxon>Stylommatophora</taxon>
        <taxon>Helicina</taxon>
        <taxon>Arionoidea</taxon>
        <taxon>Arionidae</taxon>
        <taxon>Arion</taxon>
    </lineage>
</organism>
<dbReference type="AlphaFoldDB" id="A0A0B6ZJM3"/>
<reference evidence="2" key="1">
    <citation type="submission" date="2014-12" db="EMBL/GenBank/DDBJ databases">
        <title>Insight into the proteome of Arion vulgaris.</title>
        <authorList>
            <person name="Aradska J."/>
            <person name="Bulat T."/>
            <person name="Smidak R."/>
            <person name="Sarate P."/>
            <person name="Gangsoo J."/>
            <person name="Sialana F."/>
            <person name="Bilban M."/>
            <person name="Lubec G."/>
        </authorList>
    </citation>
    <scope>NUCLEOTIDE SEQUENCE</scope>
    <source>
        <tissue evidence="2">Skin</tissue>
    </source>
</reference>
<accession>A0A0B6ZJM3</accession>
<feature type="non-terminal residue" evidence="2">
    <location>
        <position position="1"/>
    </location>
</feature>
<feature type="region of interest" description="Disordered" evidence="1">
    <location>
        <begin position="491"/>
        <end position="517"/>
    </location>
</feature>
<feature type="compositionally biased region" description="Pro residues" evidence="1">
    <location>
        <begin position="77"/>
        <end position="90"/>
    </location>
</feature>
<feature type="non-terminal residue" evidence="2">
    <location>
        <position position="517"/>
    </location>
</feature>
<gene>
    <name evidence="2" type="primary">ORF64930</name>
</gene>
<protein>
    <submittedName>
        <fullName evidence="2">Uncharacterized protein</fullName>
    </submittedName>
</protein>
<feature type="region of interest" description="Disordered" evidence="1">
    <location>
        <begin position="53"/>
        <end position="96"/>
    </location>
</feature>
<evidence type="ECO:0000256" key="1">
    <source>
        <dbReference type="SAM" id="MobiDB-lite"/>
    </source>
</evidence>